<dbReference type="HOGENOM" id="CLU_061172_0_0_6"/>
<dbReference type="KEGG" id="pre:PCA10_26250"/>
<gene>
    <name evidence="1" type="ORF">PCA10_26250</name>
</gene>
<dbReference type="STRING" id="1245471.PCA10_26250"/>
<dbReference type="PATRIC" id="fig|1245471.3.peg.2655"/>
<dbReference type="Proteomes" id="UP000015503">
    <property type="component" value="Chromosome"/>
</dbReference>
<evidence type="ECO:0000313" key="2">
    <source>
        <dbReference type="Proteomes" id="UP000015503"/>
    </source>
</evidence>
<accession>S6AEX0</accession>
<evidence type="ECO:0000313" key="1">
    <source>
        <dbReference type="EMBL" id="BAN48357.1"/>
    </source>
</evidence>
<proteinExistence type="predicted"/>
<evidence type="ECO:0008006" key="3">
    <source>
        <dbReference type="Google" id="ProtNLM"/>
    </source>
</evidence>
<dbReference type="GO" id="GO:0016773">
    <property type="term" value="F:phosphotransferase activity, alcohol group as acceptor"/>
    <property type="evidence" value="ECO:0007669"/>
    <property type="project" value="InterPro"/>
</dbReference>
<dbReference type="InterPro" id="IPR011009">
    <property type="entry name" value="Kinase-like_dom_sf"/>
</dbReference>
<dbReference type="SUPFAM" id="SSF56112">
    <property type="entry name" value="Protein kinase-like (PK-like)"/>
    <property type="match status" value="1"/>
</dbReference>
<dbReference type="InterPro" id="IPR006748">
    <property type="entry name" value="NH2Glyco/OHUrea_AB-resist_kin"/>
</dbReference>
<dbReference type="EMBL" id="AP013068">
    <property type="protein sequence ID" value="BAN48357.1"/>
    <property type="molecule type" value="Genomic_DNA"/>
</dbReference>
<sequence length="283" mass="30902">MLVPFKEEMPVFEPYLNQWRLQPEGAPIHTPGSDLLPVRFEGRAAMLKVAHDDEERIGARVMAWWAGDGAAEVYRQDEQALLMERATGPGSLMRMALDGQDDEASRIACATIARLHRPRGAPPAGLASLEDWFAALFLAAREVPARFAESAAIARGLLGSQRDVVVLHGDVHHDNVLDFGPRGWLAIDPKRVLGDRGYDYANLICNPELPTVTRPERFHRQVAVVAEASGLGTTRLLQWVAAYAGLSAAWFLEDGDETYADSDFQVLALALDALAGNGARHSG</sequence>
<dbReference type="GO" id="GO:0019748">
    <property type="term" value="P:secondary metabolic process"/>
    <property type="evidence" value="ECO:0007669"/>
    <property type="project" value="InterPro"/>
</dbReference>
<dbReference type="Pfam" id="PF04655">
    <property type="entry name" value="APH_6_hur"/>
    <property type="match status" value="1"/>
</dbReference>
<dbReference type="eggNOG" id="COG3570">
    <property type="taxonomic scope" value="Bacteria"/>
</dbReference>
<name>S6AEX0_METRE</name>
<keyword evidence="2" id="KW-1185">Reference proteome</keyword>
<organism evidence="1 2">
    <name type="scientific">Metapseudomonas resinovorans NBRC 106553</name>
    <dbReference type="NCBI Taxonomy" id="1245471"/>
    <lineage>
        <taxon>Bacteria</taxon>
        <taxon>Pseudomonadati</taxon>
        <taxon>Pseudomonadota</taxon>
        <taxon>Gammaproteobacteria</taxon>
        <taxon>Pseudomonadales</taxon>
        <taxon>Pseudomonadaceae</taxon>
        <taxon>Metapseudomonas</taxon>
    </lineage>
</organism>
<dbReference type="AlphaFoldDB" id="S6AEX0"/>
<reference evidence="1 2" key="1">
    <citation type="journal article" date="2013" name="Genome Announc.">
        <title>Complete Genome Sequence of the Carbazole Degrader Pseudomonas resinovorans Strain CA10 (NBRC 106553).</title>
        <authorList>
            <person name="Shintani M."/>
            <person name="Hosoyama A."/>
            <person name="Ohji S."/>
            <person name="Tsuchikane K."/>
            <person name="Takarada H."/>
            <person name="Yamazoe A."/>
            <person name="Fujita N."/>
            <person name="Nojiri H."/>
        </authorList>
    </citation>
    <scope>NUCLEOTIDE SEQUENCE [LARGE SCALE GENOMIC DNA]</scope>
    <source>
        <strain evidence="1 2">NBRC 106553</strain>
    </source>
</reference>
<protein>
    <recommendedName>
        <fullName evidence="3">Streptomycin 3''-kinase</fullName>
    </recommendedName>
</protein>